<dbReference type="GeneTree" id="ENSGT00950000182852"/>
<feature type="compositionally biased region" description="Low complexity" evidence="3">
    <location>
        <begin position="746"/>
        <end position="757"/>
    </location>
</feature>
<dbReference type="Pfam" id="PF09727">
    <property type="entry name" value="CortBP2"/>
    <property type="match status" value="2"/>
</dbReference>
<feature type="domain" description="Cortactin-binding protein-2 N-terminal" evidence="4">
    <location>
        <begin position="546"/>
        <end position="691"/>
    </location>
</feature>
<keyword evidence="6" id="KW-1185">Reference proteome</keyword>
<feature type="coiled-coil region" evidence="2">
    <location>
        <begin position="550"/>
        <end position="702"/>
    </location>
</feature>
<evidence type="ECO:0000256" key="2">
    <source>
        <dbReference type="SAM" id="Coils"/>
    </source>
</evidence>
<evidence type="ECO:0000256" key="1">
    <source>
        <dbReference type="ARBA" id="ARBA00023054"/>
    </source>
</evidence>
<evidence type="ECO:0000259" key="4">
    <source>
        <dbReference type="Pfam" id="PF09727"/>
    </source>
</evidence>
<dbReference type="PANTHER" id="PTHR23166:SF4">
    <property type="entry name" value="FILAMIN A-INTERACTING PROTEIN 1-LIKE"/>
    <property type="match status" value="1"/>
</dbReference>
<dbReference type="STRING" id="37003.ENSKMAP00000003101"/>
<dbReference type="PANTHER" id="PTHR23166">
    <property type="entry name" value="FILAMIN/GPBP-INTERACTING PROTEIN"/>
    <property type="match status" value="1"/>
</dbReference>
<dbReference type="OMA" id="ICEMERM"/>
<feature type="domain" description="Cortactin-binding protein-2 N-terminal" evidence="4">
    <location>
        <begin position="56"/>
        <end position="234"/>
    </location>
</feature>
<sequence>MLRKPYSVTDFPIYILKIPISTTVSFTPPALSSKITTQNMEGNEEKWKGEYSREDVSCDDLLLFLSILEGELQARDEVIAVLKSEKTDSVLLGAHYGLSRKEMGLRALQRDSLLAQQDHFQEVSKTSSLSYSKETQRYSYKQMMEQLEEVCHSRDETLHKLVEREKCHKAFNQRRNCPAMLLEQDRERLKLLLIKERKYQELKSEKNEGEISALKEELTKLKTFALLFIKDQQRLSELVEDQKHSVKHLTTIAAHIEQGVCAAKAGAKVEEALKFLHVGVEPPNQVSNLRQNQNSMTAPSPLTEVEVLRRRVVEMEGKDEELIRMADQCRDLDRRLAKEASHSRSLKFEVDKLNGRICELDRLEEALGKSRQDCSTLKSNLERERESSKVMSGELDTLRLRVRELETVEVQLEKSEMAVRQDLGKLRSVTVALVEDRKNMAERLQQAEEKINRRESKRNEQSNLATMTERLREEKQLALWSKADLEEKIKVIMKEKGELQDRLKAEEERNRELQSKITIMKKKLNIFDNRKEKEEKYTNSSIPDNTTYHCQTEDNKVKELTKELDELQKRLQDKEVLEAELMKVEEDFESLEKKLKDERRRSQVLTEELEVAKKELSRYKQGEKQEVNQEHRLLCHLQKEQVKSRLLTKEVDTLKEKLQKLMGTEESITKVQMDQTTLQRKLTQQEVKNKELAMVMEKLTSELDMYRQIQNNRSFSHHLQTTKEVQTEPAESMPPNYNNCSEKINPKNTNKDPNPNTEVTNEGSSLVNSLNTEITDICQQNNHSETDMHQNVNGEVMMLTHTPGQPLQIKVTPHHMLNTAMLEITSPSRDAATSYTSTAAIPTSGASPKQRITIIQNSGSPAVTPKTPSSAPECAVSPLNETPVSQVLSPKTSRSATPESNSPIQIVTVKTCSPEPAEATNQALFCKTPDRPSSWQHQRSNSNDTSPSIITAEDSKIHIHLGSPYTNPLNGMTHSIPQTVGPYYLRHEQRTHVIANGCHVKGVGKITSSITISPANASASHSNITVSGLYD</sequence>
<reference evidence="5" key="2">
    <citation type="submission" date="2025-09" db="UniProtKB">
        <authorList>
            <consortium name="Ensembl"/>
        </authorList>
    </citation>
    <scope>IDENTIFICATION</scope>
</reference>
<keyword evidence="1 2" id="KW-0175">Coiled coil</keyword>
<reference evidence="5" key="1">
    <citation type="submission" date="2025-08" db="UniProtKB">
        <authorList>
            <consortium name="Ensembl"/>
        </authorList>
    </citation>
    <scope>IDENTIFICATION</scope>
</reference>
<evidence type="ECO:0000313" key="5">
    <source>
        <dbReference type="Ensembl" id="ENSKMAP00000003101.1"/>
    </source>
</evidence>
<evidence type="ECO:0000313" key="6">
    <source>
        <dbReference type="Proteomes" id="UP000264800"/>
    </source>
</evidence>
<dbReference type="InterPro" id="IPR050719">
    <property type="entry name" value="Cortactin-Actin_Reg"/>
</dbReference>
<organism evidence="5 6">
    <name type="scientific">Kryptolebias marmoratus</name>
    <name type="common">Mangrove killifish</name>
    <name type="synonym">Rivulus marmoratus</name>
    <dbReference type="NCBI Taxonomy" id="37003"/>
    <lineage>
        <taxon>Eukaryota</taxon>
        <taxon>Metazoa</taxon>
        <taxon>Chordata</taxon>
        <taxon>Craniata</taxon>
        <taxon>Vertebrata</taxon>
        <taxon>Euteleostomi</taxon>
        <taxon>Actinopterygii</taxon>
        <taxon>Neopterygii</taxon>
        <taxon>Teleostei</taxon>
        <taxon>Neoteleostei</taxon>
        <taxon>Acanthomorphata</taxon>
        <taxon>Ovalentaria</taxon>
        <taxon>Atherinomorphae</taxon>
        <taxon>Cyprinodontiformes</taxon>
        <taxon>Rivulidae</taxon>
        <taxon>Kryptolebias</taxon>
    </lineage>
</organism>
<feature type="region of interest" description="Disordered" evidence="3">
    <location>
        <begin position="726"/>
        <end position="763"/>
    </location>
</feature>
<name>A0A3Q2ZHC0_KRYMA</name>
<feature type="coiled-coil region" evidence="2">
    <location>
        <begin position="360"/>
        <end position="523"/>
    </location>
</feature>
<dbReference type="AlphaFoldDB" id="A0A3Q2ZHC0"/>
<feature type="compositionally biased region" description="Polar residues" evidence="3">
    <location>
        <begin position="931"/>
        <end position="947"/>
    </location>
</feature>
<protein>
    <submittedName>
        <fullName evidence="5">Filamin A interacting protein 1 like</fullName>
    </submittedName>
</protein>
<evidence type="ECO:0000256" key="3">
    <source>
        <dbReference type="SAM" id="MobiDB-lite"/>
    </source>
</evidence>
<dbReference type="Proteomes" id="UP000264800">
    <property type="component" value="Unplaced"/>
</dbReference>
<feature type="region of interest" description="Disordered" evidence="3">
    <location>
        <begin position="928"/>
        <end position="947"/>
    </location>
</feature>
<accession>A0A3Q2ZHC0</accession>
<proteinExistence type="predicted"/>
<feature type="compositionally biased region" description="Polar residues" evidence="3">
    <location>
        <begin position="879"/>
        <end position="901"/>
    </location>
</feature>
<dbReference type="Ensembl" id="ENSKMAT00000003164.1">
    <property type="protein sequence ID" value="ENSKMAP00000003101.1"/>
    <property type="gene ID" value="ENSKMAG00000002359.1"/>
</dbReference>
<feature type="compositionally biased region" description="Polar residues" evidence="3">
    <location>
        <begin position="858"/>
        <end position="870"/>
    </location>
</feature>
<feature type="region of interest" description="Disordered" evidence="3">
    <location>
        <begin position="858"/>
        <end position="901"/>
    </location>
</feature>
<dbReference type="InterPro" id="IPR019131">
    <property type="entry name" value="Cortactin-binding_p2_N"/>
</dbReference>